<dbReference type="AlphaFoldDB" id="A0A1D1V9P6"/>
<proteinExistence type="predicted"/>
<evidence type="ECO:0000313" key="2">
    <source>
        <dbReference type="Proteomes" id="UP000186922"/>
    </source>
</evidence>
<dbReference type="Proteomes" id="UP000186922">
    <property type="component" value="Unassembled WGS sequence"/>
</dbReference>
<gene>
    <name evidence="1" type="primary">RvY_09512-1</name>
    <name evidence="1" type="synonym">RvY_09512.1</name>
    <name evidence="1" type="ORF">RvY_09512</name>
</gene>
<keyword evidence="2" id="KW-1185">Reference proteome</keyword>
<reference evidence="1 2" key="1">
    <citation type="journal article" date="2016" name="Nat. Commun.">
        <title>Extremotolerant tardigrade genome and improved radiotolerance of human cultured cells by tardigrade-unique protein.</title>
        <authorList>
            <person name="Hashimoto T."/>
            <person name="Horikawa D.D."/>
            <person name="Saito Y."/>
            <person name="Kuwahara H."/>
            <person name="Kozuka-Hata H."/>
            <person name="Shin-I T."/>
            <person name="Minakuchi Y."/>
            <person name="Ohishi K."/>
            <person name="Motoyama A."/>
            <person name="Aizu T."/>
            <person name="Enomoto A."/>
            <person name="Kondo K."/>
            <person name="Tanaka S."/>
            <person name="Hara Y."/>
            <person name="Koshikawa S."/>
            <person name="Sagara H."/>
            <person name="Miura T."/>
            <person name="Yokobori S."/>
            <person name="Miyagawa K."/>
            <person name="Suzuki Y."/>
            <person name="Kubo T."/>
            <person name="Oyama M."/>
            <person name="Kohara Y."/>
            <person name="Fujiyama A."/>
            <person name="Arakawa K."/>
            <person name="Katayama T."/>
            <person name="Toyoda A."/>
            <person name="Kunieda T."/>
        </authorList>
    </citation>
    <scope>NUCLEOTIDE SEQUENCE [LARGE SCALE GENOMIC DNA]</scope>
    <source>
        <strain evidence="1 2">YOKOZUNA-1</strain>
    </source>
</reference>
<name>A0A1D1V9P6_RAMVA</name>
<protein>
    <submittedName>
        <fullName evidence="1">Uncharacterized protein</fullName>
    </submittedName>
</protein>
<evidence type="ECO:0000313" key="1">
    <source>
        <dbReference type="EMBL" id="GAU98354.1"/>
    </source>
</evidence>
<organism evidence="1 2">
    <name type="scientific">Ramazzottius varieornatus</name>
    <name type="common">Water bear</name>
    <name type="synonym">Tardigrade</name>
    <dbReference type="NCBI Taxonomy" id="947166"/>
    <lineage>
        <taxon>Eukaryota</taxon>
        <taxon>Metazoa</taxon>
        <taxon>Ecdysozoa</taxon>
        <taxon>Tardigrada</taxon>
        <taxon>Eutardigrada</taxon>
        <taxon>Parachela</taxon>
        <taxon>Hypsibioidea</taxon>
        <taxon>Ramazzottiidae</taxon>
        <taxon>Ramazzottius</taxon>
    </lineage>
</organism>
<sequence>MEEEAYATSEAEEEEDARAIEVSHQRSEQHICRECCGKSGCDPRA</sequence>
<accession>A0A1D1V9P6</accession>
<dbReference type="EMBL" id="BDGG01000004">
    <property type="protein sequence ID" value="GAU98354.1"/>
    <property type="molecule type" value="Genomic_DNA"/>
</dbReference>
<comment type="caution">
    <text evidence="1">The sequence shown here is derived from an EMBL/GenBank/DDBJ whole genome shotgun (WGS) entry which is preliminary data.</text>
</comment>